<dbReference type="AlphaFoldDB" id="A0AAC9ZDW4"/>
<feature type="compositionally biased region" description="Low complexity" evidence="1">
    <location>
        <begin position="53"/>
        <end position="63"/>
    </location>
</feature>
<organism evidence="2 3">
    <name type="scientific">Phaeobacter gallaeciensis</name>
    <dbReference type="NCBI Taxonomy" id="60890"/>
    <lineage>
        <taxon>Bacteria</taxon>
        <taxon>Pseudomonadati</taxon>
        <taxon>Pseudomonadota</taxon>
        <taxon>Alphaproteobacteria</taxon>
        <taxon>Rhodobacterales</taxon>
        <taxon>Roseobacteraceae</taxon>
        <taxon>Phaeobacter</taxon>
    </lineage>
</organism>
<proteinExistence type="predicted"/>
<name>A0AAC9ZDW4_9RHOB</name>
<feature type="compositionally biased region" description="Low complexity" evidence="1">
    <location>
        <begin position="73"/>
        <end position="84"/>
    </location>
</feature>
<dbReference type="Proteomes" id="UP000217545">
    <property type="component" value="Plasmid pP63_f"/>
</dbReference>
<evidence type="ECO:0000313" key="2">
    <source>
        <dbReference type="EMBL" id="ATF08310.1"/>
    </source>
</evidence>
<sequence length="205" mass="21379">MLRPASGLRPEPRPPALVRPKCGATCLSEPTRTAAACRSAGRVSALRVTIPVAGGSSALSSSLKYPRGAPSGAEADSPPAAQAATGSTMVRRSPRERGDHMGRGDSGKPNAPCILGPGRASASCPYREPPVPPRKPHERRQGGCPQPRSRPGAELRGRVIPLPPFLVMELARAPLLPSPGGRLSGEGRLQRSSPETPPQFSATDR</sequence>
<reference evidence="2 3" key="1">
    <citation type="journal article" date="2017" name="Front. Microbiol.">
        <title>Phaeobacter piscinae sp. nov., a species of the Roseobacter group and potential aquaculture probiont.</title>
        <authorList>
            <person name="Sonnenschein E.C."/>
            <person name="Phippen C.B.W."/>
            <person name="Nielsen K.F."/>
            <person name="Mateiu R.V."/>
            <person name="Melchiorsen J."/>
            <person name="Gram L."/>
            <person name="Overmann J."/>
            <person name="Freese H.M."/>
        </authorList>
    </citation>
    <scope>NUCLEOTIDE SEQUENCE [LARGE SCALE GENOMIC DNA]</scope>
    <source>
        <strain evidence="2 3">P63</strain>
    </source>
</reference>
<feature type="region of interest" description="Disordered" evidence="1">
    <location>
        <begin position="175"/>
        <end position="205"/>
    </location>
</feature>
<feature type="region of interest" description="Disordered" evidence="1">
    <location>
        <begin position="1"/>
        <end position="20"/>
    </location>
</feature>
<dbReference type="EMBL" id="CP010790">
    <property type="protein sequence ID" value="ATF08310.1"/>
    <property type="molecule type" value="Genomic_DNA"/>
</dbReference>
<protein>
    <submittedName>
        <fullName evidence="2">Uncharacterized protein</fullName>
    </submittedName>
</protein>
<gene>
    <name evidence="2" type="ORF">PhaeoP63_04280</name>
</gene>
<evidence type="ECO:0000313" key="3">
    <source>
        <dbReference type="Proteomes" id="UP000217545"/>
    </source>
</evidence>
<evidence type="ECO:0000256" key="1">
    <source>
        <dbReference type="SAM" id="MobiDB-lite"/>
    </source>
</evidence>
<geneLocation type="plasmid" evidence="3">
    <name>pp63_f</name>
</geneLocation>
<accession>A0AAC9ZDW4</accession>
<feature type="compositionally biased region" description="Polar residues" evidence="1">
    <location>
        <begin position="190"/>
        <end position="205"/>
    </location>
</feature>
<keyword evidence="2" id="KW-0614">Plasmid</keyword>
<feature type="region of interest" description="Disordered" evidence="1">
    <location>
        <begin position="52"/>
        <end position="156"/>
    </location>
</feature>
<feature type="compositionally biased region" description="Basic and acidic residues" evidence="1">
    <location>
        <begin position="93"/>
        <end position="106"/>
    </location>
</feature>